<accession>A0A3Q7EIP7</accession>
<dbReference type="GO" id="GO:0015979">
    <property type="term" value="P:photosynthesis"/>
    <property type="evidence" value="ECO:0007669"/>
    <property type="project" value="InterPro"/>
</dbReference>
<dbReference type="GO" id="GO:0016491">
    <property type="term" value="F:oxidoreductase activity"/>
    <property type="evidence" value="ECO:0007669"/>
    <property type="project" value="UniProtKB-KW"/>
</dbReference>
<dbReference type="OMA" id="FTQIKIH"/>
<dbReference type="Proteomes" id="UP000004994">
    <property type="component" value="Chromosome 1"/>
</dbReference>
<dbReference type="SMR" id="A0A3Q7EIP7"/>
<dbReference type="InterPro" id="IPR008990">
    <property type="entry name" value="Elect_transpt_acc-like_dom_sf"/>
</dbReference>
<organism evidence="6">
    <name type="scientific">Solanum lycopersicum</name>
    <name type="common">Tomato</name>
    <name type="synonym">Lycopersicon esculentum</name>
    <dbReference type="NCBI Taxonomy" id="4081"/>
    <lineage>
        <taxon>Eukaryota</taxon>
        <taxon>Viridiplantae</taxon>
        <taxon>Streptophyta</taxon>
        <taxon>Embryophyta</taxon>
        <taxon>Tracheophyta</taxon>
        <taxon>Spermatophyta</taxon>
        <taxon>Magnoliopsida</taxon>
        <taxon>eudicotyledons</taxon>
        <taxon>Gunneridae</taxon>
        <taxon>Pentapetalae</taxon>
        <taxon>asterids</taxon>
        <taxon>lamiids</taxon>
        <taxon>Solanales</taxon>
        <taxon>Solanaceae</taxon>
        <taxon>Solanoideae</taxon>
        <taxon>Solaneae</taxon>
        <taxon>Solanum</taxon>
        <taxon>Solanum subgen. Lycopersicon</taxon>
    </lineage>
</organism>
<dbReference type="Gene3D" id="2.30.30.50">
    <property type="match status" value="1"/>
</dbReference>
<keyword evidence="7" id="KW-1185">Reference proteome</keyword>
<dbReference type="OrthoDB" id="1916328at2759"/>
<reference evidence="6" key="2">
    <citation type="submission" date="2019-01" db="UniProtKB">
        <authorList>
            <consortium name="EnsemblPlants"/>
        </authorList>
    </citation>
    <scope>IDENTIFICATION</scope>
    <source>
        <strain evidence="6">cv. Heinz 1706</strain>
    </source>
</reference>
<dbReference type="PANTHER" id="PTHR46937">
    <property type="entry name" value="FERREDOXIN-THIOREDOXIN REDUCTASE, VARIABLE CHAIN"/>
    <property type="match status" value="1"/>
</dbReference>
<evidence type="ECO:0000313" key="7">
    <source>
        <dbReference type="Proteomes" id="UP000004994"/>
    </source>
</evidence>
<feature type="domain" description="Ferredoxin thioredoxin reductase alpha chain" evidence="5">
    <location>
        <begin position="92"/>
        <end position="166"/>
    </location>
</feature>
<comment type="subunit">
    <text evidence="2">Heterodimer of subunit A (variable subunit) and subunit B (catalytic subunit). Heterodimeric FTR forms a complex with ferredoxin and thioredoxin.</text>
</comment>
<comment type="function">
    <text evidence="3">Variable subunit of the ferredoxin-thioredoxin reductase (FTR), which catalyzes the two-electron reduction of thioredoxins by the electrons provided by reduced ferredoxin.</text>
</comment>
<dbReference type="RefSeq" id="XP_004229646.1">
    <property type="nucleotide sequence ID" value="XM_004229598.5"/>
</dbReference>
<gene>
    <name evidence="6" type="primary">LOC101251324</name>
</gene>
<dbReference type="SUPFAM" id="SSF50090">
    <property type="entry name" value="Electron transport accessory proteins"/>
    <property type="match status" value="1"/>
</dbReference>
<dbReference type="AlphaFoldDB" id="A0A3Q7EIP7"/>
<evidence type="ECO:0000259" key="5">
    <source>
        <dbReference type="Pfam" id="PF02941"/>
    </source>
</evidence>
<dbReference type="GeneID" id="101251324"/>
<dbReference type="KEGG" id="sly:101251324"/>
<proteinExistence type="inferred from homology"/>
<dbReference type="Gramene" id="Solyc01g087520.3.1">
    <property type="protein sequence ID" value="Solyc01g087520.3.1.1"/>
    <property type="gene ID" value="Solyc01g087520.3"/>
</dbReference>
<name>A0A3Q7EIP7_SOLLC</name>
<dbReference type="PaxDb" id="4081-Solyc01g087520.2.1"/>
<dbReference type="InParanoid" id="A0A3Q7EIP7"/>
<sequence length="171" mass="18678">MTASTSAFFSSSVLNIPNSKNQSLIIPSHKNILNPNPFPQIKIHKSRNPQKPNGYFISKSVIVDNPSTVSSTSSLSVDAGVDEKDAAAMGKVGSKVRVTVPLKVYHVPKVPELDLDGRTGTVKQYVAVHKGKQISANLPYKVEFVVDDLEGRSTPVKFSAHLKEDEFEFLD</sequence>
<evidence type="ECO:0000313" key="6">
    <source>
        <dbReference type="EnsemblPlants" id="Solyc01g087520.3.1.1"/>
    </source>
</evidence>
<dbReference type="InterPro" id="IPR004207">
    <property type="entry name" value="Fd_thioredoxin_Rdtase_alpha"/>
</dbReference>
<keyword evidence="1" id="KW-0560">Oxidoreductase</keyword>
<dbReference type="PANTHER" id="PTHR46937:SF4">
    <property type="entry name" value="FERREDOXIN-THIOREDOXIN REDUCTASE SUBUNIT A1, CHLOROPLASTIC"/>
    <property type="match status" value="1"/>
</dbReference>
<dbReference type="STRING" id="4081.A0A3Q7EIP7"/>
<evidence type="ECO:0000256" key="2">
    <source>
        <dbReference type="ARBA" id="ARBA00026011"/>
    </source>
</evidence>
<evidence type="ECO:0000256" key="3">
    <source>
        <dbReference type="ARBA" id="ARBA00034474"/>
    </source>
</evidence>
<dbReference type="InterPro" id="IPR044166">
    <property type="entry name" value="FTRV"/>
</dbReference>
<evidence type="ECO:0000256" key="1">
    <source>
        <dbReference type="ARBA" id="ARBA00023002"/>
    </source>
</evidence>
<dbReference type="EnsemblPlants" id="Solyc01g087520.3.1">
    <property type="protein sequence ID" value="Solyc01g087520.3.1.1"/>
    <property type="gene ID" value="Solyc01g087520.3"/>
</dbReference>
<evidence type="ECO:0000256" key="4">
    <source>
        <dbReference type="ARBA" id="ARBA00034490"/>
    </source>
</evidence>
<reference evidence="6" key="1">
    <citation type="journal article" date="2012" name="Nature">
        <title>The tomato genome sequence provides insights into fleshy fruit evolution.</title>
        <authorList>
            <consortium name="Tomato Genome Consortium"/>
        </authorList>
    </citation>
    <scope>NUCLEOTIDE SEQUENCE [LARGE SCALE GENOMIC DNA]</scope>
    <source>
        <strain evidence="6">cv. Heinz 1706</strain>
    </source>
</reference>
<dbReference type="FunCoup" id="A0A3Q7EIP7">
    <property type="interactions" value="1027"/>
</dbReference>
<protein>
    <recommendedName>
        <fullName evidence="5">Ferredoxin thioredoxin reductase alpha chain domain-containing protein</fullName>
    </recommendedName>
</protein>
<dbReference type="Pfam" id="PF02941">
    <property type="entry name" value="FeThRed_A"/>
    <property type="match status" value="1"/>
</dbReference>
<comment type="similarity">
    <text evidence="4">Belongs to the ferredoxin thioredoxin reductase alpha subunit family.</text>
</comment>